<proteinExistence type="predicted"/>
<feature type="compositionally biased region" description="Basic and acidic residues" evidence="1">
    <location>
        <begin position="48"/>
        <end position="59"/>
    </location>
</feature>
<name>A0AAW2Q2E9_SESRA</name>
<reference evidence="2" key="1">
    <citation type="submission" date="2020-06" db="EMBL/GenBank/DDBJ databases">
        <authorList>
            <person name="Li T."/>
            <person name="Hu X."/>
            <person name="Zhang T."/>
            <person name="Song X."/>
            <person name="Zhang H."/>
            <person name="Dai N."/>
            <person name="Sheng W."/>
            <person name="Hou X."/>
            <person name="Wei L."/>
        </authorList>
    </citation>
    <scope>NUCLEOTIDE SEQUENCE</scope>
    <source>
        <strain evidence="2">G02</strain>
        <tissue evidence="2">Leaf</tissue>
    </source>
</reference>
<reference evidence="2" key="2">
    <citation type="journal article" date="2024" name="Plant">
        <title>Genomic evolution and insights into agronomic trait innovations of Sesamum species.</title>
        <authorList>
            <person name="Miao H."/>
            <person name="Wang L."/>
            <person name="Qu L."/>
            <person name="Liu H."/>
            <person name="Sun Y."/>
            <person name="Le M."/>
            <person name="Wang Q."/>
            <person name="Wei S."/>
            <person name="Zheng Y."/>
            <person name="Lin W."/>
            <person name="Duan Y."/>
            <person name="Cao H."/>
            <person name="Xiong S."/>
            <person name="Wang X."/>
            <person name="Wei L."/>
            <person name="Li C."/>
            <person name="Ma Q."/>
            <person name="Ju M."/>
            <person name="Zhao R."/>
            <person name="Li G."/>
            <person name="Mu C."/>
            <person name="Tian Q."/>
            <person name="Mei H."/>
            <person name="Zhang T."/>
            <person name="Gao T."/>
            <person name="Zhang H."/>
        </authorList>
    </citation>
    <scope>NUCLEOTIDE SEQUENCE</scope>
    <source>
        <strain evidence="2">G02</strain>
    </source>
</reference>
<feature type="compositionally biased region" description="Polar residues" evidence="1">
    <location>
        <begin position="19"/>
        <end position="43"/>
    </location>
</feature>
<dbReference type="AlphaFoldDB" id="A0AAW2Q2E9"/>
<comment type="caution">
    <text evidence="2">The sequence shown here is derived from an EMBL/GenBank/DDBJ whole genome shotgun (WGS) entry which is preliminary data.</text>
</comment>
<accession>A0AAW2Q2E9</accession>
<sequence length="59" mass="6165">MGNQLLQDNALGVGKIPEASSSTKHPSVKSPLSTLASPASIANQKGKHQTDRTPIPEET</sequence>
<protein>
    <submittedName>
        <fullName evidence="2">Uncharacterized protein</fullName>
    </submittedName>
</protein>
<gene>
    <name evidence="2" type="ORF">Sradi_3874100</name>
</gene>
<evidence type="ECO:0000256" key="1">
    <source>
        <dbReference type="SAM" id="MobiDB-lite"/>
    </source>
</evidence>
<feature type="region of interest" description="Disordered" evidence="1">
    <location>
        <begin position="1"/>
        <end position="59"/>
    </location>
</feature>
<evidence type="ECO:0000313" key="2">
    <source>
        <dbReference type="EMBL" id="KAL0361896.1"/>
    </source>
</evidence>
<dbReference type="EMBL" id="JACGWJ010000016">
    <property type="protein sequence ID" value="KAL0361896.1"/>
    <property type="molecule type" value="Genomic_DNA"/>
</dbReference>
<organism evidence="2">
    <name type="scientific">Sesamum radiatum</name>
    <name type="common">Black benniseed</name>
    <dbReference type="NCBI Taxonomy" id="300843"/>
    <lineage>
        <taxon>Eukaryota</taxon>
        <taxon>Viridiplantae</taxon>
        <taxon>Streptophyta</taxon>
        <taxon>Embryophyta</taxon>
        <taxon>Tracheophyta</taxon>
        <taxon>Spermatophyta</taxon>
        <taxon>Magnoliopsida</taxon>
        <taxon>eudicotyledons</taxon>
        <taxon>Gunneridae</taxon>
        <taxon>Pentapetalae</taxon>
        <taxon>asterids</taxon>
        <taxon>lamiids</taxon>
        <taxon>Lamiales</taxon>
        <taxon>Pedaliaceae</taxon>
        <taxon>Sesamum</taxon>
    </lineage>
</organism>